<organism evidence="8 9">
    <name type="scientific">Araneus ventricosus</name>
    <name type="common">Orbweaver spider</name>
    <name type="synonym">Epeira ventricosa</name>
    <dbReference type="NCBI Taxonomy" id="182803"/>
    <lineage>
        <taxon>Eukaryota</taxon>
        <taxon>Metazoa</taxon>
        <taxon>Ecdysozoa</taxon>
        <taxon>Arthropoda</taxon>
        <taxon>Chelicerata</taxon>
        <taxon>Arachnida</taxon>
        <taxon>Araneae</taxon>
        <taxon>Araneomorphae</taxon>
        <taxon>Entelegynae</taxon>
        <taxon>Araneoidea</taxon>
        <taxon>Araneidae</taxon>
        <taxon>Araneus</taxon>
    </lineage>
</organism>
<evidence type="ECO:0000259" key="7">
    <source>
        <dbReference type="Pfam" id="PF17917"/>
    </source>
</evidence>
<evidence type="ECO:0000256" key="3">
    <source>
        <dbReference type="ARBA" id="ARBA00022722"/>
    </source>
</evidence>
<dbReference type="EMBL" id="BGPR01000726">
    <property type="protein sequence ID" value="GBM33150.1"/>
    <property type="molecule type" value="Genomic_DNA"/>
</dbReference>
<reference evidence="8 9" key="1">
    <citation type="journal article" date="2019" name="Sci. Rep.">
        <title>Orb-weaving spider Araneus ventricosus genome elucidates the spidroin gene catalogue.</title>
        <authorList>
            <person name="Kono N."/>
            <person name="Nakamura H."/>
            <person name="Ohtoshi R."/>
            <person name="Moran D.A.P."/>
            <person name="Shinohara A."/>
            <person name="Yoshida Y."/>
            <person name="Fujiwara M."/>
            <person name="Mori M."/>
            <person name="Tomita M."/>
            <person name="Arakawa K."/>
        </authorList>
    </citation>
    <scope>NUCLEOTIDE SEQUENCE [LARGE SCALE GENOMIC DNA]</scope>
</reference>
<dbReference type="SUPFAM" id="SSF56672">
    <property type="entry name" value="DNA/RNA polymerases"/>
    <property type="match status" value="1"/>
</dbReference>
<dbReference type="OrthoDB" id="7756796at2759"/>
<dbReference type="InterPro" id="IPR043502">
    <property type="entry name" value="DNA/RNA_pol_sf"/>
</dbReference>
<proteinExistence type="predicted"/>
<sequence length="189" mass="21773">MQSFLGLTGHFRKLMPGYSKIAKSLSDMLHNGVEFEFGPMHRQAFDRLKELCQSPVLHIFQQGKLLELHTDASSHGFGAVLLQCSDDGQLHRIHYMSMKMSSQQEKLPSYELEVLAIVEALKKFQSYLLGTKNKIVTDCDAFQKTMQKKDLTPKKARWALLLEEFEQECCVHGHPLPKRNHQKDCNRTR</sequence>
<keyword evidence="5" id="KW-0378">Hydrolase</keyword>
<dbReference type="GO" id="GO:0004519">
    <property type="term" value="F:endonuclease activity"/>
    <property type="evidence" value="ECO:0007669"/>
    <property type="project" value="UniProtKB-KW"/>
</dbReference>
<dbReference type="Gene3D" id="3.30.70.270">
    <property type="match status" value="1"/>
</dbReference>
<name>A0A4Y2EV89_ARAVE</name>
<dbReference type="PANTHER" id="PTHR34072">
    <property type="entry name" value="ENZYMATIC POLYPROTEIN-RELATED"/>
    <property type="match status" value="1"/>
</dbReference>
<keyword evidence="3" id="KW-0540">Nuclease</keyword>
<comment type="caution">
    <text evidence="8">The sequence shown here is derived from an EMBL/GenBank/DDBJ whole genome shotgun (WGS) entry which is preliminary data.</text>
</comment>
<keyword evidence="1" id="KW-0808">Transferase</keyword>
<gene>
    <name evidence="8" type="primary">pol_2547</name>
    <name evidence="8" type="ORF">AVEN_83665_1</name>
</gene>
<keyword evidence="4" id="KW-0255">Endonuclease</keyword>
<dbReference type="AlphaFoldDB" id="A0A4Y2EV89"/>
<evidence type="ECO:0000256" key="4">
    <source>
        <dbReference type="ARBA" id="ARBA00022759"/>
    </source>
</evidence>
<keyword evidence="2" id="KW-0548">Nucleotidyltransferase</keyword>
<protein>
    <submittedName>
        <fullName evidence="8">Retrovirus-related Pol polyprotein from transposon 17.6</fullName>
    </submittedName>
</protein>
<dbReference type="Proteomes" id="UP000499080">
    <property type="component" value="Unassembled WGS sequence"/>
</dbReference>
<dbReference type="GO" id="GO:0003964">
    <property type="term" value="F:RNA-directed DNA polymerase activity"/>
    <property type="evidence" value="ECO:0007669"/>
    <property type="project" value="UniProtKB-KW"/>
</dbReference>
<evidence type="ECO:0000256" key="1">
    <source>
        <dbReference type="ARBA" id="ARBA00022679"/>
    </source>
</evidence>
<evidence type="ECO:0000256" key="6">
    <source>
        <dbReference type="ARBA" id="ARBA00022918"/>
    </source>
</evidence>
<dbReference type="GO" id="GO:0016787">
    <property type="term" value="F:hydrolase activity"/>
    <property type="evidence" value="ECO:0007669"/>
    <property type="project" value="UniProtKB-KW"/>
</dbReference>
<dbReference type="Pfam" id="PF17917">
    <property type="entry name" value="RT_RNaseH"/>
    <property type="match status" value="1"/>
</dbReference>
<dbReference type="PANTHER" id="PTHR34072:SF52">
    <property type="entry name" value="RIBONUCLEASE H"/>
    <property type="match status" value="1"/>
</dbReference>
<dbReference type="InterPro" id="IPR041373">
    <property type="entry name" value="RT_RNaseH"/>
</dbReference>
<dbReference type="CDD" id="cd09274">
    <property type="entry name" value="RNase_HI_RT_Ty3"/>
    <property type="match status" value="1"/>
</dbReference>
<dbReference type="FunFam" id="3.10.20.370:FF:000001">
    <property type="entry name" value="Retrovirus-related Pol polyprotein from transposon 17.6-like protein"/>
    <property type="match status" value="1"/>
</dbReference>
<evidence type="ECO:0000256" key="5">
    <source>
        <dbReference type="ARBA" id="ARBA00022801"/>
    </source>
</evidence>
<evidence type="ECO:0000256" key="2">
    <source>
        <dbReference type="ARBA" id="ARBA00022695"/>
    </source>
</evidence>
<dbReference type="InterPro" id="IPR043128">
    <property type="entry name" value="Rev_trsase/Diguanyl_cyclase"/>
</dbReference>
<keyword evidence="9" id="KW-1185">Reference proteome</keyword>
<evidence type="ECO:0000313" key="9">
    <source>
        <dbReference type="Proteomes" id="UP000499080"/>
    </source>
</evidence>
<feature type="domain" description="Reverse transcriptase RNase H-like" evidence="7">
    <location>
        <begin position="64"/>
        <end position="165"/>
    </location>
</feature>
<evidence type="ECO:0000313" key="8">
    <source>
        <dbReference type="EMBL" id="GBM33150.1"/>
    </source>
</evidence>
<accession>A0A4Y2EV89</accession>
<keyword evidence="6" id="KW-0695">RNA-directed DNA polymerase</keyword>